<dbReference type="RefSeq" id="WP_136337001.1">
    <property type="nucleotide sequence ID" value="NZ_QXMP01000002.1"/>
</dbReference>
<evidence type="ECO:0008006" key="3">
    <source>
        <dbReference type="Google" id="ProtNLM"/>
    </source>
</evidence>
<evidence type="ECO:0000313" key="1">
    <source>
        <dbReference type="EMBL" id="THD65717.1"/>
    </source>
</evidence>
<accession>A0A4S3LY61</accession>
<dbReference type="OrthoDB" id="5385495at2"/>
<keyword evidence="2" id="KW-1185">Reference proteome</keyword>
<gene>
    <name evidence="1" type="ORF">E7Z59_14105</name>
</gene>
<protein>
    <recommendedName>
        <fullName evidence="3">Aromatic hydrocarbon degradation protein</fullName>
    </recommendedName>
</protein>
<dbReference type="Gene3D" id="2.40.160.60">
    <property type="entry name" value="Outer membrane protein transport protein (OMPP1/FadL/TodX)"/>
    <property type="match status" value="1"/>
</dbReference>
<sequence>MITEIPSLRRLLLLILFQLTILSMQAQRSYRYENFGNRSVLLNGNVTGSVNDLGGVFYNPARLAIIENPKFSVEGRFYERTEVNVNDFLGAGINIENKQFNALPGLMAAATSIGSEKIYFSFMLRNRINISSSFDSGILDENNTDNIAPGILFNADAAIDINLREEWFGLSWAKKISDNFSVGISTFLSFYNYSGGDSFDFIISENDQNLLQFNGDLKYTQASTGLFGKVSAAWQQKHLSMGLTIDLPYIELRDDSSFNSKDFFTDRVTNEDIFTINQFSGLVARRKVPLGINFGAGIPIGKSTLHLNTDWHAGVGSYDRIEIPPLESTTEPTTLIEAKEKLNPVWNIGAGAEIFISEKINTYLSFTTDHSPLNPEDTFLNGGNNFGESNILTLDYLHLGGGVGLTFKSFAITLGAVNTSGSGDFERSITLPVGVDNFDDTDLNIKVDRWRFLVGFNFSGFGL</sequence>
<name>A0A4S3LY61_9FLAO</name>
<dbReference type="AlphaFoldDB" id="A0A4S3LY61"/>
<organism evidence="1 2">
    <name type="scientific">Robertkochia marina</name>
    <dbReference type="NCBI Taxonomy" id="1227945"/>
    <lineage>
        <taxon>Bacteria</taxon>
        <taxon>Pseudomonadati</taxon>
        <taxon>Bacteroidota</taxon>
        <taxon>Flavobacteriia</taxon>
        <taxon>Flavobacteriales</taxon>
        <taxon>Flavobacteriaceae</taxon>
        <taxon>Robertkochia</taxon>
    </lineage>
</organism>
<proteinExistence type="predicted"/>
<reference evidence="1 2" key="1">
    <citation type="submission" date="2019-04" db="EMBL/GenBank/DDBJ databases">
        <title>Draft genome sequence of Robertkochia marina CC-AMO-30D.</title>
        <authorList>
            <person name="Hameed A."/>
            <person name="Lin S.-Y."/>
            <person name="Shahina M."/>
            <person name="Lai W.-A."/>
            <person name="Young C.-C."/>
        </authorList>
    </citation>
    <scope>NUCLEOTIDE SEQUENCE [LARGE SCALE GENOMIC DNA]</scope>
    <source>
        <strain evidence="1 2">CC-AMO-30D</strain>
    </source>
</reference>
<comment type="caution">
    <text evidence="1">The sequence shown here is derived from an EMBL/GenBank/DDBJ whole genome shotgun (WGS) entry which is preliminary data.</text>
</comment>
<dbReference type="Proteomes" id="UP000305939">
    <property type="component" value="Unassembled WGS sequence"/>
</dbReference>
<dbReference type="EMBL" id="SSMC01000004">
    <property type="protein sequence ID" value="THD65717.1"/>
    <property type="molecule type" value="Genomic_DNA"/>
</dbReference>
<evidence type="ECO:0000313" key="2">
    <source>
        <dbReference type="Proteomes" id="UP000305939"/>
    </source>
</evidence>